<feature type="region of interest" description="Disordered" evidence="1">
    <location>
        <begin position="44"/>
        <end position="88"/>
    </location>
</feature>
<feature type="chain" id="PRO_5011988211" evidence="2">
    <location>
        <begin position="27"/>
        <end position="321"/>
    </location>
</feature>
<dbReference type="Proteomes" id="UP000193642">
    <property type="component" value="Unassembled WGS sequence"/>
</dbReference>
<name>A0A1Y2CS54_9FUNG</name>
<keyword evidence="4" id="KW-1185">Reference proteome</keyword>
<sequence>MGRRVKTLVQLLGLLVLICLFALQAGWFEEKRDQVQTSKVLKPIPQSSLNKPDQPINTESVVHPSTVPVSISSNEEAPKPRKKANSKPVLIDYDKSSSDFYDLLPDLKRPVVPLNKLSYSEDDTISTDKPICPTWTAYDVNTQAAKDFSDNCRDVPVAPSYESMFSVNLCESKTHCGQGYFLIERKDLYECYEEFNQLLSHNEQLDAYLKKNIGPDAFHMIFSGPERAAPTMWHQLSPCIYKLPYRLTNSGTYTLNLIHSHTNFSAINEVANKYPSPLVTPILPTNFTLSICPTCPVFTPKSVTSLDLPLCPATSQPKAST</sequence>
<evidence type="ECO:0000313" key="4">
    <source>
        <dbReference type="Proteomes" id="UP000193642"/>
    </source>
</evidence>
<keyword evidence="2" id="KW-0732">Signal</keyword>
<dbReference type="AlphaFoldDB" id="A0A1Y2CS54"/>
<reference evidence="3 4" key="1">
    <citation type="submission" date="2016-07" db="EMBL/GenBank/DDBJ databases">
        <title>Pervasive Adenine N6-methylation of Active Genes in Fungi.</title>
        <authorList>
            <consortium name="DOE Joint Genome Institute"/>
            <person name="Mondo S.J."/>
            <person name="Dannebaum R.O."/>
            <person name="Kuo R.C."/>
            <person name="Labutti K."/>
            <person name="Haridas S."/>
            <person name="Kuo A."/>
            <person name="Salamov A."/>
            <person name="Ahrendt S.R."/>
            <person name="Lipzen A."/>
            <person name="Sullivan W."/>
            <person name="Andreopoulos W.B."/>
            <person name="Clum A."/>
            <person name="Lindquist E."/>
            <person name="Daum C."/>
            <person name="Ramamoorthy G.K."/>
            <person name="Gryganskyi A."/>
            <person name="Culley D."/>
            <person name="Magnuson J.K."/>
            <person name="James T.Y."/>
            <person name="O'Malley M.A."/>
            <person name="Stajich J.E."/>
            <person name="Spatafora J.W."/>
            <person name="Visel A."/>
            <person name="Grigoriev I.V."/>
        </authorList>
    </citation>
    <scope>NUCLEOTIDE SEQUENCE [LARGE SCALE GENOMIC DNA]</scope>
    <source>
        <strain evidence="3 4">JEL800</strain>
    </source>
</reference>
<evidence type="ECO:0000313" key="3">
    <source>
        <dbReference type="EMBL" id="ORY49803.1"/>
    </source>
</evidence>
<gene>
    <name evidence="3" type="ORF">BCR33DRAFT_847081</name>
</gene>
<dbReference type="EMBL" id="MCGO01000008">
    <property type="protein sequence ID" value="ORY49803.1"/>
    <property type="molecule type" value="Genomic_DNA"/>
</dbReference>
<comment type="caution">
    <text evidence="3">The sequence shown here is derived from an EMBL/GenBank/DDBJ whole genome shotgun (WGS) entry which is preliminary data.</text>
</comment>
<feature type="signal peptide" evidence="2">
    <location>
        <begin position="1"/>
        <end position="26"/>
    </location>
</feature>
<organism evidence="3 4">
    <name type="scientific">Rhizoclosmatium globosum</name>
    <dbReference type="NCBI Taxonomy" id="329046"/>
    <lineage>
        <taxon>Eukaryota</taxon>
        <taxon>Fungi</taxon>
        <taxon>Fungi incertae sedis</taxon>
        <taxon>Chytridiomycota</taxon>
        <taxon>Chytridiomycota incertae sedis</taxon>
        <taxon>Chytridiomycetes</taxon>
        <taxon>Chytridiales</taxon>
        <taxon>Chytriomycetaceae</taxon>
        <taxon>Rhizoclosmatium</taxon>
    </lineage>
</organism>
<evidence type="ECO:0000256" key="2">
    <source>
        <dbReference type="SAM" id="SignalP"/>
    </source>
</evidence>
<proteinExistence type="predicted"/>
<accession>A0A1Y2CS54</accession>
<protein>
    <submittedName>
        <fullName evidence="3">Uncharacterized protein</fullName>
    </submittedName>
</protein>
<evidence type="ECO:0000256" key="1">
    <source>
        <dbReference type="SAM" id="MobiDB-lite"/>
    </source>
</evidence>
<dbReference type="OrthoDB" id="10355966at2759"/>
<feature type="compositionally biased region" description="Polar residues" evidence="1">
    <location>
        <begin position="44"/>
        <end position="60"/>
    </location>
</feature>